<proteinExistence type="inferred from homology"/>
<organism evidence="7 8">
    <name type="scientific">Aspergillus keveii</name>
    <dbReference type="NCBI Taxonomy" id="714993"/>
    <lineage>
        <taxon>Eukaryota</taxon>
        <taxon>Fungi</taxon>
        <taxon>Dikarya</taxon>
        <taxon>Ascomycota</taxon>
        <taxon>Pezizomycotina</taxon>
        <taxon>Eurotiomycetes</taxon>
        <taxon>Eurotiomycetidae</taxon>
        <taxon>Eurotiales</taxon>
        <taxon>Aspergillaceae</taxon>
        <taxon>Aspergillus</taxon>
        <taxon>Aspergillus subgen. Nidulantes</taxon>
    </lineage>
</organism>
<evidence type="ECO:0000256" key="3">
    <source>
        <dbReference type="ARBA" id="ARBA00036406"/>
    </source>
</evidence>
<evidence type="ECO:0000256" key="1">
    <source>
        <dbReference type="ARBA" id="ARBA00008129"/>
    </source>
</evidence>
<dbReference type="Proteomes" id="UP001610563">
    <property type="component" value="Unassembled WGS sequence"/>
</dbReference>
<evidence type="ECO:0000256" key="2">
    <source>
        <dbReference type="ARBA" id="ARBA00022801"/>
    </source>
</evidence>
<dbReference type="EMBL" id="JBFTWV010000165">
    <property type="protein sequence ID" value="KAL2784832.1"/>
    <property type="molecule type" value="Genomic_DNA"/>
</dbReference>
<feature type="domain" description="CN hydrolase" evidence="6">
    <location>
        <begin position="14"/>
        <end position="289"/>
    </location>
</feature>
<evidence type="ECO:0000313" key="8">
    <source>
        <dbReference type="Proteomes" id="UP001610563"/>
    </source>
</evidence>
<dbReference type="Pfam" id="PF00795">
    <property type="entry name" value="CN_hydrolase"/>
    <property type="match status" value="1"/>
</dbReference>
<dbReference type="PANTHER" id="PTHR46044">
    <property type="entry name" value="NITRILASE"/>
    <property type="match status" value="1"/>
</dbReference>
<dbReference type="PROSITE" id="PS00920">
    <property type="entry name" value="NITRIL_CHT_1"/>
    <property type="match status" value="1"/>
</dbReference>
<dbReference type="PROSITE" id="PS50263">
    <property type="entry name" value="CN_HYDROLASE"/>
    <property type="match status" value="1"/>
</dbReference>
<dbReference type="EC" id="3.5.5.1" evidence="4"/>
<dbReference type="InterPro" id="IPR036526">
    <property type="entry name" value="C-N_Hydrolase_sf"/>
</dbReference>
<keyword evidence="8" id="KW-1185">Reference proteome</keyword>
<keyword evidence="2 7" id="KW-0378">Hydrolase</keyword>
<gene>
    <name evidence="7" type="ORF">BJX66DRAFT_343662</name>
</gene>
<dbReference type="PANTHER" id="PTHR46044:SF14">
    <property type="entry name" value="ARYLACETONITRILASE"/>
    <property type="match status" value="1"/>
</dbReference>
<evidence type="ECO:0000256" key="4">
    <source>
        <dbReference type="ARBA" id="ARBA00039045"/>
    </source>
</evidence>
<comment type="caution">
    <text evidence="7">The sequence shown here is derived from an EMBL/GenBank/DDBJ whole genome shotgun (WGS) entry which is preliminary data.</text>
</comment>
<evidence type="ECO:0000259" key="6">
    <source>
        <dbReference type="PROSITE" id="PS50263"/>
    </source>
</evidence>
<dbReference type="InterPro" id="IPR044149">
    <property type="entry name" value="Nitrilases_CHs"/>
</dbReference>
<feature type="active site" description="Proton acceptor" evidence="5">
    <location>
        <position position="54"/>
    </location>
</feature>
<sequence>MSPTAHSSSTSKMVKAAAVQAEPIWFDLKATVAKTCALIAQAASQGAQIVAFPEAFVPGYPTWIWARIIDPALMTRYITNSLTLDSDEMREICACAAENNIVVCLGYSEQRGSSLYIGQCTINIDGEILTARRKLKPVHMEKTVFGDGDGPSLENVAHTSVGRVGVLSCGDHYNPLLVFNTYSQGEQIHVSAWPPVVPFHGGDGHTPYSLSSEAVSSISSVYSMQAQVFTLHSTAIISEAAIEEFGLENTPLFNIPGGGNARIYAPDGRLLTTDLSPTEEGMVFADLDLDWVVRERALLDNAGHLGKPEVLWLGRDTGVKGAVREGRE</sequence>
<dbReference type="SUPFAM" id="SSF56317">
    <property type="entry name" value="Carbon-nitrogen hydrolase"/>
    <property type="match status" value="1"/>
</dbReference>
<protein>
    <recommendedName>
        <fullName evidence="4">nitrilase</fullName>
        <ecNumber evidence="4">3.5.5.1</ecNumber>
    </recommendedName>
</protein>
<dbReference type="CDD" id="cd07564">
    <property type="entry name" value="nitrilases_CHs"/>
    <property type="match status" value="1"/>
</dbReference>
<reference evidence="7 8" key="1">
    <citation type="submission" date="2024-07" db="EMBL/GenBank/DDBJ databases">
        <title>Section-level genome sequencing and comparative genomics of Aspergillus sections Usti and Cavernicolus.</title>
        <authorList>
            <consortium name="Lawrence Berkeley National Laboratory"/>
            <person name="Nybo J.L."/>
            <person name="Vesth T.C."/>
            <person name="Theobald S."/>
            <person name="Frisvad J.C."/>
            <person name="Larsen T.O."/>
            <person name="Kjaerboelling I."/>
            <person name="Rothschild-Mancinelli K."/>
            <person name="Lyhne E.K."/>
            <person name="Kogle M.E."/>
            <person name="Barry K."/>
            <person name="Clum A."/>
            <person name="Na H."/>
            <person name="Ledsgaard L."/>
            <person name="Lin J."/>
            <person name="Lipzen A."/>
            <person name="Kuo A."/>
            <person name="Riley R."/>
            <person name="Mondo S."/>
            <person name="Labutti K."/>
            <person name="Haridas S."/>
            <person name="Pangalinan J."/>
            <person name="Salamov A.A."/>
            <person name="Simmons B.A."/>
            <person name="Magnuson J.K."/>
            <person name="Chen J."/>
            <person name="Drula E."/>
            <person name="Henrissat B."/>
            <person name="Wiebenga A."/>
            <person name="Lubbers R.J."/>
            <person name="Gomes A.C."/>
            <person name="Makela M.R."/>
            <person name="Stajich J."/>
            <person name="Grigoriev I.V."/>
            <person name="Mortensen U.H."/>
            <person name="De Vries R.P."/>
            <person name="Baker S.E."/>
            <person name="Andersen M.R."/>
        </authorList>
    </citation>
    <scope>NUCLEOTIDE SEQUENCE [LARGE SCALE GENOMIC DNA]</scope>
    <source>
        <strain evidence="7 8">CBS 209.92</strain>
    </source>
</reference>
<dbReference type="GO" id="GO:0016787">
    <property type="term" value="F:hydrolase activity"/>
    <property type="evidence" value="ECO:0007669"/>
    <property type="project" value="UniProtKB-KW"/>
</dbReference>
<accession>A0ABR4FNN7</accession>
<comment type="similarity">
    <text evidence="1">Belongs to the carbon-nitrogen hydrolase superfamily. Nitrilase family.</text>
</comment>
<dbReference type="Gene3D" id="3.60.110.10">
    <property type="entry name" value="Carbon-nitrogen hydrolase"/>
    <property type="match status" value="1"/>
</dbReference>
<evidence type="ECO:0000256" key="5">
    <source>
        <dbReference type="PROSITE-ProRule" id="PRU10139"/>
    </source>
</evidence>
<name>A0ABR4FNN7_9EURO</name>
<dbReference type="InterPro" id="IPR000132">
    <property type="entry name" value="Nitrilase/CN_hydratase_CS"/>
</dbReference>
<dbReference type="InterPro" id="IPR003010">
    <property type="entry name" value="C-N_Hydrolase"/>
</dbReference>
<evidence type="ECO:0000313" key="7">
    <source>
        <dbReference type="EMBL" id="KAL2784832.1"/>
    </source>
</evidence>
<comment type="catalytic activity">
    <reaction evidence="3">
        <text>a nitrile + 2 H2O = a carboxylate + NH4(+)</text>
        <dbReference type="Rhea" id="RHEA:21724"/>
        <dbReference type="ChEBI" id="CHEBI:15377"/>
        <dbReference type="ChEBI" id="CHEBI:18379"/>
        <dbReference type="ChEBI" id="CHEBI:28938"/>
        <dbReference type="ChEBI" id="CHEBI:29067"/>
        <dbReference type="EC" id="3.5.5.1"/>
    </reaction>
</comment>